<evidence type="ECO:0000256" key="4">
    <source>
        <dbReference type="ARBA" id="ARBA00023125"/>
    </source>
</evidence>
<keyword evidence="3" id="KW-0805">Transcription regulation</keyword>
<feature type="region of interest" description="Disordered" evidence="10">
    <location>
        <begin position="307"/>
        <end position="366"/>
    </location>
</feature>
<keyword evidence="4" id="KW-0238">DNA-binding</keyword>
<feature type="region of interest" description="Disordered" evidence="10">
    <location>
        <begin position="480"/>
        <end position="506"/>
    </location>
</feature>
<reference evidence="12" key="1">
    <citation type="submission" date="2014-02" db="EMBL/GenBank/DDBJ databases">
        <authorList>
            <person name="Genoscope - CEA"/>
        </authorList>
    </citation>
    <scope>NUCLEOTIDE SEQUENCE</scope>
    <source>
        <strain evidence="12">LS3</strain>
    </source>
</reference>
<dbReference type="GO" id="GO:0003700">
    <property type="term" value="F:DNA-binding transcription factor activity"/>
    <property type="evidence" value="ECO:0007669"/>
    <property type="project" value="InterPro"/>
</dbReference>
<dbReference type="FunFam" id="1.10.10.10:FF:000027">
    <property type="entry name" value="Heat shock transcription factor 1"/>
    <property type="match status" value="1"/>
</dbReference>
<dbReference type="SUPFAM" id="SSF46785">
    <property type="entry name" value="Winged helix' DNA-binding domain"/>
    <property type="match status" value="1"/>
</dbReference>
<dbReference type="AlphaFoldDB" id="A0A060TEB8"/>
<dbReference type="InterPro" id="IPR036388">
    <property type="entry name" value="WH-like_DNA-bd_sf"/>
</dbReference>
<evidence type="ECO:0000256" key="6">
    <source>
        <dbReference type="ARBA" id="ARBA00023242"/>
    </source>
</evidence>
<evidence type="ECO:0000256" key="5">
    <source>
        <dbReference type="ARBA" id="ARBA00023163"/>
    </source>
</evidence>
<dbReference type="PANTHER" id="PTHR10015:SF427">
    <property type="entry name" value="HEAT SHOCK FACTOR PROTEIN"/>
    <property type="match status" value="1"/>
</dbReference>
<dbReference type="GO" id="GO:0043565">
    <property type="term" value="F:sequence-specific DNA binding"/>
    <property type="evidence" value="ECO:0007669"/>
    <property type="project" value="InterPro"/>
</dbReference>
<evidence type="ECO:0000256" key="10">
    <source>
        <dbReference type="SAM" id="MobiDB-lite"/>
    </source>
</evidence>
<evidence type="ECO:0000259" key="11">
    <source>
        <dbReference type="PROSITE" id="PS00434"/>
    </source>
</evidence>
<dbReference type="SMART" id="SM00415">
    <property type="entry name" value="HSF"/>
    <property type="match status" value="1"/>
</dbReference>
<dbReference type="InterPro" id="IPR000232">
    <property type="entry name" value="HSF_DNA-bd"/>
</dbReference>
<dbReference type="InterPro" id="IPR036390">
    <property type="entry name" value="WH_DNA-bd_sf"/>
</dbReference>
<dbReference type="GO" id="GO:0005634">
    <property type="term" value="C:nucleus"/>
    <property type="evidence" value="ECO:0007669"/>
    <property type="project" value="UniProtKB-SubCell"/>
</dbReference>
<dbReference type="Gene3D" id="1.10.10.10">
    <property type="entry name" value="Winged helix-like DNA-binding domain superfamily/Winged helix DNA-binding domain"/>
    <property type="match status" value="1"/>
</dbReference>
<dbReference type="PRINTS" id="PR00056">
    <property type="entry name" value="HSFDOMAIN"/>
</dbReference>
<keyword evidence="5" id="KW-0804">Transcription</keyword>
<comment type="similarity">
    <text evidence="2 9">Belongs to the HSF family.</text>
</comment>
<reference evidence="12" key="2">
    <citation type="submission" date="2014-06" db="EMBL/GenBank/DDBJ databases">
        <title>The complete genome of Blastobotrys (Arxula) adeninivorans LS3 - a yeast of biotechnological interest.</title>
        <authorList>
            <person name="Kunze G."/>
            <person name="Gaillardin C."/>
            <person name="Czernicka M."/>
            <person name="Durrens P."/>
            <person name="Martin T."/>
            <person name="Boer E."/>
            <person name="Gabaldon T."/>
            <person name="Cruz J."/>
            <person name="Talla E."/>
            <person name="Marck C."/>
            <person name="Goffeau A."/>
            <person name="Barbe V."/>
            <person name="Baret P."/>
            <person name="Baronian K."/>
            <person name="Beier S."/>
            <person name="Bleykasten C."/>
            <person name="Bode R."/>
            <person name="Casaregola S."/>
            <person name="Despons L."/>
            <person name="Fairhead C."/>
            <person name="Giersberg M."/>
            <person name="Gierski P."/>
            <person name="Hahnel U."/>
            <person name="Hartmann A."/>
            <person name="Jankowska D."/>
            <person name="Jubin C."/>
            <person name="Jung P."/>
            <person name="Lafontaine I."/>
            <person name="Leh-Louis V."/>
            <person name="Lemaire M."/>
            <person name="Marcet-Houben M."/>
            <person name="Mascher M."/>
            <person name="Morel G."/>
            <person name="Richard G.-F."/>
            <person name="Riechen J."/>
            <person name="Sacerdot C."/>
            <person name="Sarkar A."/>
            <person name="Savel G."/>
            <person name="Schacherer J."/>
            <person name="Sherman D."/>
            <person name="Straub M.-L."/>
            <person name="Stein N."/>
            <person name="Thierry A."/>
            <person name="Trautwein-Schult A."/>
            <person name="Westhof E."/>
            <person name="Worch S."/>
            <person name="Dujon B."/>
            <person name="Souciet J.-L."/>
            <person name="Wincker P."/>
            <person name="Scholz U."/>
            <person name="Neuveglise N."/>
        </authorList>
    </citation>
    <scope>NUCLEOTIDE SEQUENCE</scope>
    <source>
        <strain evidence="12">LS3</strain>
    </source>
</reference>
<dbReference type="Pfam" id="PF00447">
    <property type="entry name" value="HSF_DNA-bind"/>
    <property type="match status" value="1"/>
</dbReference>
<proteinExistence type="inferred from homology"/>
<accession>A0A060TEB8</accession>
<protein>
    <recommendedName>
        <fullName evidence="7">Heat shock transcription factor</fullName>
    </recommendedName>
    <alternativeName>
        <fullName evidence="8">Heat shock factor protein</fullName>
    </alternativeName>
</protein>
<evidence type="ECO:0000256" key="8">
    <source>
        <dbReference type="ARBA" id="ARBA00084017"/>
    </source>
</evidence>
<name>A0A060TEB8_BLAAD</name>
<evidence type="ECO:0000256" key="7">
    <source>
        <dbReference type="ARBA" id="ARBA00068818"/>
    </source>
</evidence>
<comment type="subcellular location">
    <subcellularLocation>
        <location evidence="1">Nucleus</location>
    </subcellularLocation>
</comment>
<feature type="region of interest" description="Disordered" evidence="10">
    <location>
        <begin position="1"/>
        <end position="43"/>
    </location>
</feature>
<dbReference type="EMBL" id="HG937694">
    <property type="protein sequence ID" value="CDP37187.1"/>
    <property type="molecule type" value="Genomic_DNA"/>
</dbReference>
<feature type="domain" description="HSF-type DNA-binding" evidence="11">
    <location>
        <begin position="86"/>
        <end position="110"/>
    </location>
</feature>
<evidence type="ECO:0000313" key="12">
    <source>
        <dbReference type="EMBL" id="CDP37187.1"/>
    </source>
</evidence>
<evidence type="ECO:0000256" key="9">
    <source>
        <dbReference type="RuleBase" id="RU004020"/>
    </source>
</evidence>
<evidence type="ECO:0000256" key="2">
    <source>
        <dbReference type="ARBA" id="ARBA00006403"/>
    </source>
</evidence>
<gene>
    <name evidence="12" type="ORF">GNLVRS02_ARAD1D05808g</name>
</gene>
<evidence type="ECO:0000256" key="1">
    <source>
        <dbReference type="ARBA" id="ARBA00004123"/>
    </source>
</evidence>
<keyword evidence="6" id="KW-0539">Nucleus</keyword>
<organism evidence="12">
    <name type="scientific">Blastobotrys adeninivorans</name>
    <name type="common">Yeast</name>
    <name type="synonym">Arxula adeninivorans</name>
    <dbReference type="NCBI Taxonomy" id="409370"/>
    <lineage>
        <taxon>Eukaryota</taxon>
        <taxon>Fungi</taxon>
        <taxon>Dikarya</taxon>
        <taxon>Ascomycota</taxon>
        <taxon>Saccharomycotina</taxon>
        <taxon>Dipodascomycetes</taxon>
        <taxon>Dipodascales</taxon>
        <taxon>Trichomonascaceae</taxon>
        <taxon>Blastobotrys</taxon>
    </lineage>
</organism>
<feature type="compositionally biased region" description="Polar residues" evidence="10">
    <location>
        <begin position="307"/>
        <end position="341"/>
    </location>
</feature>
<evidence type="ECO:0000256" key="3">
    <source>
        <dbReference type="ARBA" id="ARBA00023015"/>
    </source>
</evidence>
<dbReference type="PANTHER" id="PTHR10015">
    <property type="entry name" value="HEAT SHOCK TRANSCRIPTION FACTOR"/>
    <property type="match status" value="1"/>
</dbReference>
<dbReference type="PROSITE" id="PS00434">
    <property type="entry name" value="HSF_DOMAIN"/>
    <property type="match status" value="1"/>
</dbReference>
<sequence>MSSADDLSNAVIRRGENPGTSRQSVAKRMATKHRRGGSNAPKSRPAFVEKLWSMVNDEKNHEHIRWMPDGKAFQVLNRENFEREVLPIYFKHSNFSSFVRQLNMYGWHKIQDVTSGAMQGGDETWKFQSPYFIRGREDLLDNIVRNKGGRTEDDEEEVTLSKILRELSMIKENQAMIGNDLLRLKEDNQLLWRENIQQRERHKRYSDTLDRILRFLASLYGQNRFLSDVISTSPHKTNQKLIMQNPESQRAQISEIQENHNNSKDAIANNEDNGANDRSTAPNLEELLDFAKFPMSPDTQNRISSISSAATTPKTTEGGSPKPSSNIAATAGPNPSISAVSPGTIPPSMDSFPTQLVPYDGSGSVQTPRQLFPELMQGSAGPNLGNGATANDGTEEGAYAGLHDAAGLGEPPDNSDLIATNGAKAEELAKHLDLQGNSLQQVEELLHRYMPQYTASLKHDPTDANTNINYDDFLVDPTDYQYANDYEDAPVEPANEEPAKRRKLNE</sequence>